<keyword evidence="15" id="KW-1185">Reference proteome</keyword>
<accession>A0A9N7RCQ4</accession>
<dbReference type="OrthoDB" id="1703439at2759"/>
<dbReference type="GO" id="GO:0005886">
    <property type="term" value="C:plasma membrane"/>
    <property type="evidence" value="ECO:0007669"/>
    <property type="project" value="UniProtKB-SubCell"/>
</dbReference>
<keyword evidence="5" id="KW-0256">Endoplasmic reticulum</keyword>
<evidence type="ECO:0000256" key="9">
    <source>
        <dbReference type="ARBA" id="ARBA00038080"/>
    </source>
</evidence>
<sequence length="1141" mass="127720">MSMIVVLVYLSGADQGWLLICLAGASHANAQPPKQAAIDGGDNPFGLPFWFNSPEHHRCFSRTDFAPPSSGSVKRNSSALTMPMARVDLQEMKAVTEISKVGTLEDTCELGMGVCQSPCKLDFGTIYNSQVNDVKSSNVIVTVADSLSDDAVNDEDVIARELRGSSKVNIKLDQFGECSDPNEILDSVNVEASKQDSSCSPKWHAEFENQTTESDDHEKLEAANEEVNEQDLKYSPILNTVVDGQAKESDRENEKLDAVNWAFNEHGLSGSPKSNTEVENQVVESEDEDEKLDATNGEVGEKEDLSGSPKSSTEVEDEAAESNNHAEKLDAVTGDVSEQDSSGSLESDIEGEGQVAGFTDQDKNLDAANGKASEHLNTEDFPPLVKSSSLEDGHGFHISSVNLDRKTRSWMEVVTLPPACVDLKVKSRVNKPSAVSSSRKINGNVSTPCEEEVPNTFDVKNDFASSTEDAEDVTDLVVDAGSGKEKSYLEESEGTGNCNSLQISIGSLESSSADVISYEEANVKAVPKPFNFLIRIPRMDDRTLQEQISLAQKEVDDKTKLRDAIQFEILEERANSHIHRAAYESAKDEVRSAKRLVSSKRTEIDSLLTVISKAKNALSVEDINVQIHKMEHAIQHETLSLKEEKQFIREMKQLKQLREQLPANLGSQDEIKQALEQRHEAEVRLKILRKELDILKGNVIRAEAAALEAEKKCDVEHKKVKELQTKSRAANDVRQAAYVQLLNLRKKLKAKNDYFFQYKDAAAAANRYAFNRNKKALHDLCTNQVEKYMELWNTSDKFRQDYVKFNEKSTVRRFGTLDGRSLGPQEKPHLLPSYSHEIVGKMISTPAKANLVSQVPTPELKQKTTVRNVASDDKFPKETTEKGYQMNKKATEHAGNKQLIIQEEPKKLREEAVLSEKAKEILRREESEAKMKEQRRVEEIAKAEEAREKKKRQAEKVQMRAEFKALKEAEEKEKKRLRRLEKKERKRAKKNDAPDDIDNCEATANSEVGLESRKETGNKEETSVVAKKIQAPVIPPPLRNRNKKMYRQWMWTFLVVIAVYILFCLGNSDVFTRITADWQILHYPLRREFSGGPYSTELREAEVGLIGGAWRVGRRREIGGWRFGSQRSGAAESSGSSIIRA</sequence>
<comment type="subcellular location">
    <subcellularLocation>
        <location evidence="1">Cell membrane</location>
        <topology evidence="1">Single-pass membrane protein</topology>
    </subcellularLocation>
    <subcellularLocation>
        <location evidence="2">Endoplasmic reticulum membrane</location>
        <topology evidence="2">Single-pass membrane protein</topology>
    </subcellularLocation>
</comment>
<evidence type="ECO:0000256" key="2">
    <source>
        <dbReference type="ARBA" id="ARBA00004389"/>
    </source>
</evidence>
<evidence type="ECO:0000313" key="14">
    <source>
        <dbReference type="EMBL" id="CAA0824389.1"/>
    </source>
</evidence>
<evidence type="ECO:0000256" key="11">
    <source>
        <dbReference type="SAM" id="MobiDB-lite"/>
    </source>
</evidence>
<evidence type="ECO:0000313" key="15">
    <source>
        <dbReference type="Proteomes" id="UP001153555"/>
    </source>
</evidence>
<evidence type="ECO:0000256" key="4">
    <source>
        <dbReference type="ARBA" id="ARBA00022692"/>
    </source>
</evidence>
<evidence type="ECO:0000256" key="10">
    <source>
        <dbReference type="SAM" id="Coils"/>
    </source>
</evidence>
<evidence type="ECO:0000256" key="1">
    <source>
        <dbReference type="ARBA" id="ARBA00004162"/>
    </source>
</evidence>
<dbReference type="AlphaFoldDB" id="A0A9N7RCQ4"/>
<evidence type="ECO:0000256" key="3">
    <source>
        <dbReference type="ARBA" id="ARBA00022475"/>
    </source>
</evidence>
<feature type="signal peptide" evidence="13">
    <location>
        <begin position="1"/>
        <end position="30"/>
    </location>
</feature>
<feature type="coiled-coil region" evidence="10">
    <location>
        <begin position="671"/>
        <end position="726"/>
    </location>
</feature>
<organism evidence="14 15">
    <name type="scientific">Striga hermonthica</name>
    <name type="common">Purple witchweed</name>
    <name type="synonym">Buchnera hermonthica</name>
    <dbReference type="NCBI Taxonomy" id="68872"/>
    <lineage>
        <taxon>Eukaryota</taxon>
        <taxon>Viridiplantae</taxon>
        <taxon>Streptophyta</taxon>
        <taxon>Embryophyta</taxon>
        <taxon>Tracheophyta</taxon>
        <taxon>Spermatophyta</taxon>
        <taxon>Magnoliopsida</taxon>
        <taxon>eudicotyledons</taxon>
        <taxon>Gunneridae</taxon>
        <taxon>Pentapetalae</taxon>
        <taxon>asterids</taxon>
        <taxon>lamiids</taxon>
        <taxon>Lamiales</taxon>
        <taxon>Orobanchaceae</taxon>
        <taxon>Buchnereae</taxon>
        <taxon>Striga</taxon>
    </lineage>
</organism>
<keyword evidence="4 12" id="KW-0812">Transmembrane</keyword>
<evidence type="ECO:0000256" key="12">
    <source>
        <dbReference type="SAM" id="Phobius"/>
    </source>
</evidence>
<evidence type="ECO:0000256" key="13">
    <source>
        <dbReference type="SAM" id="SignalP"/>
    </source>
</evidence>
<reference evidence="14" key="1">
    <citation type="submission" date="2019-12" db="EMBL/GenBank/DDBJ databases">
        <authorList>
            <person name="Scholes J."/>
        </authorList>
    </citation>
    <scope>NUCLEOTIDE SEQUENCE</scope>
</reference>
<proteinExistence type="inferred from homology"/>
<evidence type="ECO:0000256" key="8">
    <source>
        <dbReference type="ARBA" id="ARBA00023136"/>
    </source>
</evidence>
<name>A0A9N7RCQ4_STRHE</name>
<keyword evidence="3" id="KW-1003">Cell membrane</keyword>
<dbReference type="PANTHER" id="PTHR32219">
    <property type="entry name" value="RNA-BINDING PROTEIN YLMH-RELATED"/>
    <property type="match status" value="1"/>
</dbReference>
<gene>
    <name evidence="14" type="ORF">SHERM_21337</name>
</gene>
<evidence type="ECO:0000256" key="5">
    <source>
        <dbReference type="ARBA" id="ARBA00022824"/>
    </source>
</evidence>
<evidence type="ECO:0000256" key="7">
    <source>
        <dbReference type="ARBA" id="ARBA00023054"/>
    </source>
</evidence>
<feature type="compositionally biased region" description="Basic and acidic residues" evidence="11">
    <location>
        <begin position="1010"/>
        <end position="1022"/>
    </location>
</feature>
<dbReference type="PANTHER" id="PTHR32219:SF3">
    <property type="entry name" value="CALPONIN-LIKE DOMAIN PROTEIN"/>
    <property type="match status" value="1"/>
</dbReference>
<feature type="transmembrane region" description="Helical" evidence="12">
    <location>
        <begin position="1049"/>
        <end position="1066"/>
    </location>
</feature>
<dbReference type="InterPro" id="IPR055282">
    <property type="entry name" value="PPI1-4"/>
</dbReference>
<keyword evidence="7 10" id="KW-0175">Coiled coil</keyword>
<dbReference type="GO" id="GO:0005789">
    <property type="term" value="C:endoplasmic reticulum membrane"/>
    <property type="evidence" value="ECO:0007669"/>
    <property type="project" value="UniProtKB-SubCell"/>
</dbReference>
<feature type="region of interest" description="Disordered" evidence="11">
    <location>
        <begin position="981"/>
        <end position="1023"/>
    </location>
</feature>
<protein>
    <submittedName>
        <fullName evidence="14">Uncharacterized protein</fullName>
    </submittedName>
</protein>
<keyword evidence="6 12" id="KW-1133">Transmembrane helix</keyword>
<dbReference type="EMBL" id="CACSLK010024742">
    <property type="protein sequence ID" value="CAA0824389.1"/>
    <property type="molecule type" value="Genomic_DNA"/>
</dbReference>
<feature type="region of interest" description="Disordered" evidence="11">
    <location>
        <begin position="207"/>
        <end position="236"/>
    </location>
</feature>
<feature type="compositionally biased region" description="Polar residues" evidence="11">
    <location>
        <begin position="271"/>
        <end position="283"/>
    </location>
</feature>
<keyword evidence="8 12" id="KW-0472">Membrane</keyword>
<feature type="region of interest" description="Disordered" evidence="11">
    <location>
        <begin position="265"/>
        <end position="349"/>
    </location>
</feature>
<feature type="chain" id="PRO_5040402326" evidence="13">
    <location>
        <begin position="31"/>
        <end position="1141"/>
    </location>
</feature>
<evidence type="ECO:0000256" key="6">
    <source>
        <dbReference type="ARBA" id="ARBA00022989"/>
    </source>
</evidence>
<keyword evidence="13" id="KW-0732">Signal</keyword>
<comment type="similarity">
    <text evidence="9">Belongs to the plant Proton pump-interactor protein family.</text>
</comment>
<dbReference type="Proteomes" id="UP001153555">
    <property type="component" value="Unassembled WGS sequence"/>
</dbReference>
<comment type="caution">
    <text evidence="14">The sequence shown here is derived from an EMBL/GenBank/DDBJ whole genome shotgun (WGS) entry which is preliminary data.</text>
</comment>